<proteinExistence type="predicted"/>
<evidence type="ECO:0000313" key="1">
    <source>
        <dbReference type="EMBL" id="AYV21098.1"/>
    </source>
</evidence>
<organism evidence="1 2">
    <name type="scientific">Vibrio mediterranei</name>
    <dbReference type="NCBI Taxonomy" id="689"/>
    <lineage>
        <taxon>Bacteria</taxon>
        <taxon>Pseudomonadati</taxon>
        <taxon>Pseudomonadota</taxon>
        <taxon>Gammaproteobacteria</taxon>
        <taxon>Vibrionales</taxon>
        <taxon>Vibrionaceae</taxon>
        <taxon>Vibrio</taxon>
    </lineage>
</organism>
<evidence type="ECO:0000313" key="2">
    <source>
        <dbReference type="Proteomes" id="UP000279760"/>
    </source>
</evidence>
<dbReference type="EMBL" id="CP033577">
    <property type="protein sequence ID" value="AYV21098.1"/>
    <property type="molecule type" value="Genomic_DNA"/>
</dbReference>
<dbReference type="RefSeq" id="WP_124940312.1">
    <property type="nucleotide sequence ID" value="NZ_CP033577.1"/>
</dbReference>
<gene>
    <name evidence="1" type="ORF">ECB94_07230</name>
</gene>
<reference evidence="1 2" key="1">
    <citation type="submission" date="2018-11" db="EMBL/GenBank/DDBJ databases">
        <title>Complete Genome Sequence of Vbrio mediterranei 117-T6: a Potential Pathogen Bacteria Isolated from the Conchocelis of Pyropia.</title>
        <authorList>
            <person name="Liu Q."/>
        </authorList>
    </citation>
    <scope>NUCLEOTIDE SEQUENCE [LARGE SCALE GENOMIC DNA]</scope>
    <source>
        <strain evidence="1 2">117-T6</strain>
    </source>
</reference>
<name>A0A3G4VB49_9VIBR</name>
<dbReference type="Proteomes" id="UP000279760">
    <property type="component" value="Chromosome 1"/>
</dbReference>
<dbReference type="AlphaFoldDB" id="A0A3G4VB49"/>
<sequence>MGNNSNYLVQMLTSSFEHITDRFNASSEQQQHEILIQLDAIAKKQTLVETHRPQAEVLADIREAMQGDRARVFFSHSFASWYRSGQSEKAKPQLHHWSQLDMSNRRLYLEMLGLRDLGRWDDEALYQFEQYCLEAIEG</sequence>
<protein>
    <submittedName>
        <fullName evidence="1">Uncharacterized protein</fullName>
    </submittedName>
</protein>
<accession>A0A3G4VB49</accession>